<reference evidence="8" key="2">
    <citation type="submission" date="2021-01" db="UniProtKB">
        <authorList>
            <consortium name="EnsemblMetazoa"/>
        </authorList>
    </citation>
    <scope>IDENTIFICATION</scope>
</reference>
<dbReference type="InterPro" id="IPR007110">
    <property type="entry name" value="Ig-like_dom"/>
</dbReference>
<dbReference type="OrthoDB" id="28057at2759"/>
<dbReference type="Pfam" id="PF13855">
    <property type="entry name" value="LRR_8"/>
    <property type="match status" value="3"/>
</dbReference>
<dbReference type="InterPro" id="IPR026906">
    <property type="entry name" value="LRR_5"/>
</dbReference>
<dbReference type="InterPro" id="IPR000483">
    <property type="entry name" value="Cys-rich_flank_reg_C"/>
</dbReference>
<dbReference type="InterPro" id="IPR050333">
    <property type="entry name" value="SLRP"/>
</dbReference>
<feature type="domain" description="Ig-like" evidence="7">
    <location>
        <begin position="554"/>
        <end position="670"/>
    </location>
</feature>
<evidence type="ECO:0000313" key="8">
    <source>
        <dbReference type="EnsemblMetazoa" id="XP_011671113"/>
    </source>
</evidence>
<evidence type="ECO:0000256" key="2">
    <source>
        <dbReference type="ARBA" id="ARBA00022729"/>
    </source>
</evidence>
<evidence type="ECO:0000256" key="5">
    <source>
        <dbReference type="SAM" id="Phobius"/>
    </source>
</evidence>
<dbReference type="GO" id="GO:0005886">
    <property type="term" value="C:plasma membrane"/>
    <property type="evidence" value="ECO:0000318"/>
    <property type="project" value="GO_Central"/>
</dbReference>
<organism evidence="8 9">
    <name type="scientific">Strongylocentrotus purpuratus</name>
    <name type="common">Purple sea urchin</name>
    <dbReference type="NCBI Taxonomy" id="7668"/>
    <lineage>
        <taxon>Eukaryota</taxon>
        <taxon>Metazoa</taxon>
        <taxon>Echinodermata</taxon>
        <taxon>Eleutherozoa</taxon>
        <taxon>Echinozoa</taxon>
        <taxon>Echinoidea</taxon>
        <taxon>Euechinoidea</taxon>
        <taxon>Echinacea</taxon>
        <taxon>Camarodonta</taxon>
        <taxon>Echinidea</taxon>
        <taxon>Strongylocentrotidae</taxon>
        <taxon>Strongylocentrotus</taxon>
    </lineage>
</organism>
<dbReference type="SMART" id="SM00082">
    <property type="entry name" value="LRRCT"/>
    <property type="match status" value="1"/>
</dbReference>
<dbReference type="InterPro" id="IPR036179">
    <property type="entry name" value="Ig-like_dom_sf"/>
</dbReference>
<name>A0A7M7HLT5_STRPU</name>
<dbReference type="KEGG" id="spu:105441575"/>
<dbReference type="Pfam" id="PF13306">
    <property type="entry name" value="LRR_5"/>
    <property type="match status" value="1"/>
</dbReference>
<proteinExistence type="predicted"/>
<keyword evidence="2 6" id="KW-0732">Signal</keyword>
<keyword evidence="9" id="KW-1185">Reference proteome</keyword>
<evidence type="ECO:0000256" key="3">
    <source>
        <dbReference type="ARBA" id="ARBA00022737"/>
    </source>
</evidence>
<dbReference type="CDD" id="cd00096">
    <property type="entry name" value="Ig"/>
    <property type="match status" value="1"/>
</dbReference>
<feature type="transmembrane region" description="Helical" evidence="5">
    <location>
        <begin position="706"/>
        <end position="727"/>
    </location>
</feature>
<dbReference type="EnsemblMetazoa" id="XM_011672811">
    <property type="protein sequence ID" value="XP_011671113"/>
    <property type="gene ID" value="LOC105441575"/>
</dbReference>
<keyword evidence="5" id="KW-0812">Transmembrane</keyword>
<accession>A0A7M7HLT5</accession>
<keyword evidence="3" id="KW-0677">Repeat</keyword>
<dbReference type="SUPFAM" id="SSF52058">
    <property type="entry name" value="L domain-like"/>
    <property type="match status" value="2"/>
</dbReference>
<dbReference type="OMA" id="SDFHCSI"/>
<dbReference type="PANTHER" id="PTHR45712:SF22">
    <property type="entry name" value="INSULIN-LIKE GROWTH FACTOR-BINDING PROTEIN COMPLEX ACID LABILE SUBUNIT"/>
    <property type="match status" value="1"/>
</dbReference>
<dbReference type="RefSeq" id="XP_011671113.2">
    <property type="nucleotide sequence ID" value="XM_011672811.2"/>
</dbReference>
<protein>
    <recommendedName>
        <fullName evidence="7">Ig-like domain-containing protein</fullName>
    </recommendedName>
</protein>
<dbReference type="AlphaFoldDB" id="A0A7M7HLT5"/>
<dbReference type="SUPFAM" id="SSF48726">
    <property type="entry name" value="Immunoglobulin"/>
    <property type="match status" value="1"/>
</dbReference>
<sequence length="772" mass="86704">MASVKRQTIRLFSWMLLCCLICSEPHLSYGLLEFPWCPPEEYACSCSLREDAAVEGESGTGTEIPMLISCDSTNIQDIIGNIPNRLASDLEIHVRPGSGDRVLPSLGFFNFSMLRHLDLSRNSLEYIEAGAFHNAMELTRLNLSHNFLYGLTYDTFSGVLIISNSSVQYGLPKLKELMLDNNDIAFIHDDVFASLAALRFLDLSGNRISEISNFTFSGLHNLTVLHLAGNFIQNINSSMWEPLYQLREMNLSDNQITEVVPDSFKNMLHLQTLRLDKNRIEDILEPGLETPSVNNLNLSHNSISHVSFNFIHEKSQNLTWINLNNNLITSISHGSWSSVLLQELYLNDNDLGNIANGFLWDISDLIHLEMKNNRIHSVNQYMLGDLPNLMVLNLDNNEISYLPDDIFEVDYDPRQRGQSKPPSNLRKFYINNNRLRYPCTGVIEQMPGMHVYSMNQNTILMLRSFDLPDHQALADIDLSINQIYAITSDAFANLPALSRVDLKGNRLQTLSRDVFETLPTFLFLGSNPLVCDCNLAWLQESAIDNEDDVRCAAPKALESMAVSSLVMSDFHCSIEANMNSSNEFAGVHGQGVLLECPVMSASKANVQWFIAAFNHTSRSMVLEDVTQTGDVSTGFTNYPNGSLYIHTVWHEQNTNYTCRATNNVDERDFLILLRVEGSNGTGFPGGKDGKDGDDDYRFWKTDIMKYAIGGAAGAVFLIGLMSILLAFSLSTKRLQKMTPRDSCRPTGPTSHRTEGYIVVNLVKSRNLHENEI</sequence>
<dbReference type="Gene3D" id="2.60.40.10">
    <property type="entry name" value="Immunoglobulins"/>
    <property type="match status" value="1"/>
</dbReference>
<keyword evidence="5" id="KW-0472">Membrane</keyword>
<dbReference type="PROSITE" id="PS50835">
    <property type="entry name" value="IG_LIKE"/>
    <property type="match status" value="1"/>
</dbReference>
<dbReference type="InParanoid" id="A0A7M7HLT5"/>
<keyword evidence="1" id="KW-0433">Leucine-rich repeat</keyword>
<evidence type="ECO:0000313" key="9">
    <source>
        <dbReference type="Proteomes" id="UP000007110"/>
    </source>
</evidence>
<dbReference type="InterPro" id="IPR003591">
    <property type="entry name" value="Leu-rich_rpt_typical-subtyp"/>
</dbReference>
<feature type="chain" id="PRO_5029664650" description="Ig-like domain-containing protein" evidence="6">
    <location>
        <begin position="31"/>
        <end position="772"/>
    </location>
</feature>
<evidence type="ECO:0000256" key="4">
    <source>
        <dbReference type="ARBA" id="ARBA00023157"/>
    </source>
</evidence>
<dbReference type="FunFam" id="3.80.10.10:FF:001880">
    <property type="entry name" value="Leucine-rich transmembrane protein, putative"/>
    <property type="match status" value="1"/>
</dbReference>
<dbReference type="PANTHER" id="PTHR45712">
    <property type="entry name" value="AGAP008170-PA"/>
    <property type="match status" value="1"/>
</dbReference>
<evidence type="ECO:0000256" key="1">
    <source>
        <dbReference type="ARBA" id="ARBA00022614"/>
    </source>
</evidence>
<dbReference type="Gene3D" id="3.80.10.10">
    <property type="entry name" value="Ribonuclease Inhibitor"/>
    <property type="match status" value="4"/>
</dbReference>
<dbReference type="GeneID" id="105441575"/>
<evidence type="ECO:0000259" key="7">
    <source>
        <dbReference type="PROSITE" id="PS50835"/>
    </source>
</evidence>
<dbReference type="PROSITE" id="PS51450">
    <property type="entry name" value="LRR"/>
    <property type="match status" value="4"/>
</dbReference>
<evidence type="ECO:0000256" key="6">
    <source>
        <dbReference type="SAM" id="SignalP"/>
    </source>
</evidence>
<dbReference type="InterPro" id="IPR001611">
    <property type="entry name" value="Leu-rich_rpt"/>
</dbReference>
<dbReference type="SMART" id="SM00369">
    <property type="entry name" value="LRR_TYP"/>
    <property type="match status" value="12"/>
</dbReference>
<dbReference type="InterPro" id="IPR013783">
    <property type="entry name" value="Ig-like_fold"/>
</dbReference>
<keyword evidence="4" id="KW-1015">Disulfide bond</keyword>
<keyword evidence="5" id="KW-1133">Transmembrane helix</keyword>
<dbReference type="InterPro" id="IPR032675">
    <property type="entry name" value="LRR_dom_sf"/>
</dbReference>
<reference evidence="9" key="1">
    <citation type="submission" date="2015-02" db="EMBL/GenBank/DDBJ databases">
        <title>Genome sequencing for Strongylocentrotus purpuratus.</title>
        <authorList>
            <person name="Murali S."/>
            <person name="Liu Y."/>
            <person name="Vee V."/>
            <person name="English A."/>
            <person name="Wang M."/>
            <person name="Skinner E."/>
            <person name="Han Y."/>
            <person name="Muzny D.M."/>
            <person name="Worley K.C."/>
            <person name="Gibbs R.A."/>
        </authorList>
    </citation>
    <scope>NUCLEOTIDE SEQUENCE</scope>
</reference>
<dbReference type="Proteomes" id="UP000007110">
    <property type="component" value="Unassembled WGS sequence"/>
</dbReference>
<feature type="signal peptide" evidence="6">
    <location>
        <begin position="1"/>
        <end position="30"/>
    </location>
</feature>
<dbReference type="GO" id="GO:0038023">
    <property type="term" value="F:signaling receptor activity"/>
    <property type="evidence" value="ECO:0000318"/>
    <property type="project" value="GO_Central"/>
</dbReference>